<dbReference type="PANTHER" id="PTHR34427">
    <property type="entry name" value="DUF4283 DOMAIN PROTEIN"/>
    <property type="match status" value="1"/>
</dbReference>
<organism evidence="2 3">
    <name type="scientific">Vitis vinifera</name>
    <name type="common">Grape</name>
    <dbReference type="NCBI Taxonomy" id="29760"/>
    <lineage>
        <taxon>Eukaryota</taxon>
        <taxon>Viridiplantae</taxon>
        <taxon>Streptophyta</taxon>
        <taxon>Embryophyta</taxon>
        <taxon>Tracheophyta</taxon>
        <taxon>Spermatophyta</taxon>
        <taxon>Magnoliopsida</taxon>
        <taxon>eudicotyledons</taxon>
        <taxon>Gunneridae</taxon>
        <taxon>Pentapetalae</taxon>
        <taxon>rosids</taxon>
        <taxon>Vitales</taxon>
        <taxon>Vitaceae</taxon>
        <taxon>Viteae</taxon>
        <taxon>Vitis</taxon>
    </lineage>
</organism>
<dbReference type="AlphaFoldDB" id="A0A438C2J8"/>
<name>A0A438C2J8_VITVI</name>
<comment type="caution">
    <text evidence="2">The sequence shown here is derived from an EMBL/GenBank/DDBJ whole genome shotgun (WGS) entry which is preliminary data.</text>
</comment>
<evidence type="ECO:0000313" key="2">
    <source>
        <dbReference type="EMBL" id="RVW17457.1"/>
    </source>
</evidence>
<proteinExistence type="predicted"/>
<feature type="domain" description="DUF4283" evidence="1">
    <location>
        <begin position="134"/>
        <end position="220"/>
    </location>
</feature>
<dbReference type="InterPro" id="IPR025558">
    <property type="entry name" value="DUF4283"/>
</dbReference>
<sequence>MSDRRGGRCWFAVDSKSFEISVDVSGERLKGIIVERSRGGELVQRFVKSWEDGGRKFKLESRANEAGRFLLCSVVDSEAKRYCLVFPEGKGCRDWASEGRAKNSHVDAVKTRVKNLGEVVWLQLGEKDVLSGREFLDRCLVGRWGKSHVSALDLSALGCWGTFHWNIKGGVKFARLGGPFILIEFENKEEADKVLIRRHRWFKESFLHLDMWDPKVGCSQNGERFKEVWVRVVGLALHFWSQEVFRKIGDCCGGFVAVDEDTTKELQWAKLLVKFEGLEWPSSLQVAIGSSCYAIQLWWEVQPWVSEVAPVIRNETGKEQETHGQPAKVAMPCEVGEGGCRKDKKAELSDLVSARGVEVDVTRGSLQTVW</sequence>
<dbReference type="EMBL" id="QGNW01002577">
    <property type="protein sequence ID" value="RVW17457.1"/>
    <property type="molecule type" value="Genomic_DNA"/>
</dbReference>
<evidence type="ECO:0000259" key="1">
    <source>
        <dbReference type="Pfam" id="PF14111"/>
    </source>
</evidence>
<reference evidence="2 3" key="1">
    <citation type="journal article" date="2018" name="PLoS Genet.">
        <title>Population sequencing reveals clonal diversity and ancestral inbreeding in the grapevine cultivar Chardonnay.</title>
        <authorList>
            <person name="Roach M.J."/>
            <person name="Johnson D.L."/>
            <person name="Bohlmann J."/>
            <person name="van Vuuren H.J."/>
            <person name="Jones S.J."/>
            <person name="Pretorius I.S."/>
            <person name="Schmidt S.A."/>
            <person name="Borneman A.R."/>
        </authorList>
    </citation>
    <scope>NUCLEOTIDE SEQUENCE [LARGE SCALE GENOMIC DNA]</scope>
    <source>
        <strain evidence="3">cv. Chardonnay</strain>
        <tissue evidence="2">Leaf</tissue>
    </source>
</reference>
<evidence type="ECO:0000313" key="3">
    <source>
        <dbReference type="Proteomes" id="UP000288805"/>
    </source>
</evidence>
<dbReference type="PANTHER" id="PTHR34427:SF5">
    <property type="entry name" value="DUF4283 DOMAIN-CONTAINING PROTEIN"/>
    <property type="match status" value="1"/>
</dbReference>
<gene>
    <name evidence="2" type="ORF">CK203_085491</name>
</gene>
<protein>
    <recommendedName>
        <fullName evidence="1">DUF4283 domain-containing protein</fullName>
    </recommendedName>
</protein>
<accession>A0A438C2J8</accession>
<dbReference type="Proteomes" id="UP000288805">
    <property type="component" value="Unassembled WGS sequence"/>
</dbReference>
<dbReference type="Pfam" id="PF14111">
    <property type="entry name" value="DUF4283"/>
    <property type="match status" value="1"/>
</dbReference>